<dbReference type="AlphaFoldDB" id="A0A9Q1IC34"/>
<evidence type="ECO:0000313" key="2">
    <source>
        <dbReference type="EMBL" id="KAJ8335025.1"/>
    </source>
</evidence>
<dbReference type="Proteomes" id="UP001152622">
    <property type="component" value="Chromosome 21"/>
</dbReference>
<reference evidence="2" key="1">
    <citation type="journal article" date="2023" name="Science">
        <title>Genome structures resolve the early diversification of teleost fishes.</title>
        <authorList>
            <person name="Parey E."/>
            <person name="Louis A."/>
            <person name="Montfort J."/>
            <person name="Bouchez O."/>
            <person name="Roques C."/>
            <person name="Iampietro C."/>
            <person name="Lluch J."/>
            <person name="Castinel A."/>
            <person name="Donnadieu C."/>
            <person name="Desvignes T."/>
            <person name="Floi Bucao C."/>
            <person name="Jouanno E."/>
            <person name="Wen M."/>
            <person name="Mejri S."/>
            <person name="Dirks R."/>
            <person name="Jansen H."/>
            <person name="Henkel C."/>
            <person name="Chen W.J."/>
            <person name="Zahm M."/>
            <person name="Cabau C."/>
            <person name="Klopp C."/>
            <person name="Thompson A.W."/>
            <person name="Robinson-Rechavi M."/>
            <person name="Braasch I."/>
            <person name="Lecointre G."/>
            <person name="Bobe J."/>
            <person name="Postlethwait J.H."/>
            <person name="Berthelot C."/>
            <person name="Roest Crollius H."/>
            <person name="Guiguen Y."/>
        </authorList>
    </citation>
    <scope>NUCLEOTIDE SEQUENCE</scope>
    <source>
        <strain evidence="2">WJC10195</strain>
    </source>
</reference>
<evidence type="ECO:0000256" key="1">
    <source>
        <dbReference type="SAM" id="MobiDB-lite"/>
    </source>
</evidence>
<protein>
    <submittedName>
        <fullName evidence="2">Uncharacterized protein</fullName>
    </submittedName>
</protein>
<organism evidence="2 3">
    <name type="scientific">Synaphobranchus kaupii</name>
    <name type="common">Kaup's arrowtooth eel</name>
    <dbReference type="NCBI Taxonomy" id="118154"/>
    <lineage>
        <taxon>Eukaryota</taxon>
        <taxon>Metazoa</taxon>
        <taxon>Chordata</taxon>
        <taxon>Craniata</taxon>
        <taxon>Vertebrata</taxon>
        <taxon>Euteleostomi</taxon>
        <taxon>Actinopterygii</taxon>
        <taxon>Neopterygii</taxon>
        <taxon>Teleostei</taxon>
        <taxon>Anguilliformes</taxon>
        <taxon>Synaphobranchidae</taxon>
        <taxon>Synaphobranchus</taxon>
    </lineage>
</organism>
<gene>
    <name evidence="2" type="ORF">SKAU_G00406640</name>
</gene>
<feature type="compositionally biased region" description="Basic and acidic residues" evidence="1">
    <location>
        <begin position="1"/>
        <end position="13"/>
    </location>
</feature>
<comment type="caution">
    <text evidence="2">The sequence shown here is derived from an EMBL/GenBank/DDBJ whole genome shotgun (WGS) entry which is preliminary data.</text>
</comment>
<proteinExistence type="predicted"/>
<keyword evidence="3" id="KW-1185">Reference proteome</keyword>
<dbReference type="EMBL" id="JAINUF010000021">
    <property type="protein sequence ID" value="KAJ8335025.1"/>
    <property type="molecule type" value="Genomic_DNA"/>
</dbReference>
<evidence type="ECO:0000313" key="3">
    <source>
        <dbReference type="Proteomes" id="UP001152622"/>
    </source>
</evidence>
<feature type="region of interest" description="Disordered" evidence="1">
    <location>
        <begin position="1"/>
        <end position="22"/>
    </location>
</feature>
<feature type="region of interest" description="Disordered" evidence="1">
    <location>
        <begin position="40"/>
        <end position="68"/>
    </location>
</feature>
<name>A0A9Q1IC34_SYNKA</name>
<sequence length="68" mass="7741">MKDWEEPRERAQAESEMQFTGNFNRSAFEKTVTTQSSKFCSGYESSQRPGGVEDWTQQPGSKGPFSEQ</sequence>
<accession>A0A9Q1IC34</accession>